<organism evidence="4 5">
    <name type="scientific">Silvanigrella aquatica</name>
    <dbReference type="NCBI Taxonomy" id="1915309"/>
    <lineage>
        <taxon>Bacteria</taxon>
        <taxon>Pseudomonadati</taxon>
        <taxon>Bdellovibrionota</taxon>
        <taxon>Oligoflexia</taxon>
        <taxon>Silvanigrellales</taxon>
        <taxon>Silvanigrellaceae</taxon>
        <taxon>Silvanigrella</taxon>
    </lineage>
</organism>
<dbReference type="Proteomes" id="UP000184731">
    <property type="component" value="Chromosome"/>
</dbReference>
<dbReference type="Pfam" id="PF00724">
    <property type="entry name" value="Oxidored_FMN"/>
    <property type="match status" value="1"/>
</dbReference>
<dbReference type="GO" id="GO:0010181">
    <property type="term" value="F:FMN binding"/>
    <property type="evidence" value="ECO:0007669"/>
    <property type="project" value="InterPro"/>
</dbReference>
<keyword evidence="1" id="KW-0285">Flavoprotein</keyword>
<keyword evidence="5" id="KW-1185">Reference proteome</keyword>
<dbReference type="AlphaFoldDB" id="A0A1L4D253"/>
<evidence type="ECO:0000313" key="5">
    <source>
        <dbReference type="Proteomes" id="UP000184731"/>
    </source>
</evidence>
<dbReference type="PANTHER" id="PTHR43656">
    <property type="entry name" value="BINDING OXIDOREDUCTASE, PUTATIVE (AFU_ORTHOLOGUE AFUA_2G08260)-RELATED"/>
    <property type="match status" value="1"/>
</dbReference>
<proteinExistence type="predicted"/>
<evidence type="ECO:0000313" key="4">
    <source>
        <dbReference type="EMBL" id="APJ04270.1"/>
    </source>
</evidence>
<dbReference type="RefSeq" id="WP_148698025.1">
    <property type="nucleotide sequence ID" value="NZ_CP017834.1"/>
</dbReference>
<evidence type="ECO:0000256" key="2">
    <source>
        <dbReference type="ARBA" id="ARBA00023002"/>
    </source>
</evidence>
<dbReference type="InterPro" id="IPR013785">
    <property type="entry name" value="Aldolase_TIM"/>
</dbReference>
<protein>
    <recommendedName>
        <fullName evidence="3">NADH:flavin oxidoreductase/NADH oxidase N-terminal domain-containing protein</fullName>
    </recommendedName>
</protein>
<dbReference type="InterPro" id="IPR001155">
    <property type="entry name" value="OxRdtase_FMN_N"/>
</dbReference>
<dbReference type="EMBL" id="CP017834">
    <property type="protein sequence ID" value="APJ04270.1"/>
    <property type="molecule type" value="Genomic_DNA"/>
</dbReference>
<dbReference type="SUPFAM" id="SSF51395">
    <property type="entry name" value="FMN-linked oxidoreductases"/>
    <property type="match status" value="1"/>
</dbReference>
<dbReference type="Gene3D" id="3.20.20.70">
    <property type="entry name" value="Aldolase class I"/>
    <property type="match status" value="1"/>
</dbReference>
<dbReference type="GO" id="GO:0016491">
    <property type="term" value="F:oxidoreductase activity"/>
    <property type="evidence" value="ECO:0007669"/>
    <property type="project" value="UniProtKB-KW"/>
</dbReference>
<reference evidence="4 5" key="1">
    <citation type="submission" date="2016-10" db="EMBL/GenBank/DDBJ databases">
        <title>Silvanigrella aquatica sp. nov., isolated from a freshwater lake located in the Black Forest, Germany, description of Silvanigrellaceae fam. nov., Silvanigrellales ord. nov., reclassification of the order Bdellovibrionales in the class Oligoflexia, reclassification of the families Bacteriovoracaceae and Halobacteriovoraceae in the new order Bacteriovoracales ord. nov., and reclassification of the family Pseudobacteriovoracaceae in the order Oligoflexiales.</title>
        <authorList>
            <person name="Hahn M.W."/>
            <person name="Schmidt J."/>
            <person name="Koll U."/>
            <person name="Rohde M."/>
            <person name="Verbag S."/>
            <person name="Pitt A."/>
            <person name="Nakai R."/>
            <person name="Naganuma T."/>
            <person name="Lang E."/>
        </authorList>
    </citation>
    <scope>NUCLEOTIDE SEQUENCE [LARGE SCALE GENOMIC DNA]</scope>
    <source>
        <strain evidence="4 5">MWH-Nonnen-W8red</strain>
    </source>
</reference>
<gene>
    <name evidence="4" type="ORF">AXG55_10270</name>
</gene>
<accession>A0A1L4D253</accession>
<dbReference type="KEGG" id="saqi:AXG55_10270"/>
<dbReference type="CDD" id="cd02803">
    <property type="entry name" value="OYE_like_FMN_family"/>
    <property type="match status" value="1"/>
</dbReference>
<sequence length="369" mass="41704">MLNYHSEFQFHKGIKVKNRISLAPMTNLQSNLDGTVNQQEIHWLTLRAQGGFGLIITCCSHVSKQGQGWDNEFAIYDDKFIPGLTELACSLKKQGSINIVQLFHAGSRSPSKVTGAQPLSASEFILDVPNFEKPRAMNLNDIKNVINDFANAAERAYKSGFDGIEIHGANGYLITQFLSKQTNFRNDEYGGSFENRARFLRDIIYSCQKKVPRSFLIGVRINPEGTFGEKGLDLDENLQLAKWLIEDGIDFIDFSELNLFQPVKKYPEKNICSISYFREQIKDFPIIVTGGIKTPDDAKRAIDLGATFINLGSIAIGNSDWPLQSLNYDYKPIMPPYSESYLKQRSDISKNFFEVLKKLAIFNLVKNDN</sequence>
<evidence type="ECO:0000259" key="3">
    <source>
        <dbReference type="Pfam" id="PF00724"/>
    </source>
</evidence>
<dbReference type="STRING" id="1915309.AXG55_10270"/>
<feature type="domain" description="NADH:flavin oxidoreductase/NADH oxidase N-terminal" evidence="3">
    <location>
        <begin position="14"/>
        <end position="322"/>
    </location>
</feature>
<evidence type="ECO:0000256" key="1">
    <source>
        <dbReference type="ARBA" id="ARBA00022630"/>
    </source>
</evidence>
<dbReference type="InterPro" id="IPR051799">
    <property type="entry name" value="NADH_flavin_oxidoreductase"/>
</dbReference>
<dbReference type="OrthoDB" id="8523426at2"/>
<keyword evidence="2" id="KW-0560">Oxidoreductase</keyword>
<name>A0A1L4D253_9BACT</name>
<dbReference type="PANTHER" id="PTHR43656:SF2">
    <property type="entry name" value="BINDING OXIDOREDUCTASE, PUTATIVE (AFU_ORTHOLOGUE AFUA_2G08260)-RELATED"/>
    <property type="match status" value="1"/>
</dbReference>